<evidence type="ECO:0000313" key="3">
    <source>
        <dbReference type="Proteomes" id="UP000323454"/>
    </source>
</evidence>
<dbReference type="InterPro" id="IPR051531">
    <property type="entry name" value="N-acetyltransferase"/>
</dbReference>
<gene>
    <name evidence="2" type="ORF">F0L68_21230</name>
</gene>
<dbReference type="OrthoDB" id="3533156at2"/>
<keyword evidence="3" id="KW-1185">Reference proteome</keyword>
<dbReference type="Proteomes" id="UP000323454">
    <property type="component" value="Unassembled WGS sequence"/>
</dbReference>
<dbReference type="PANTHER" id="PTHR43792">
    <property type="entry name" value="GNAT FAMILY, PUTATIVE (AFU_ORTHOLOGUE AFUA_3G00765)-RELATED-RELATED"/>
    <property type="match status" value="1"/>
</dbReference>
<name>A0A5B2X9C8_9PSEU</name>
<dbReference type="GO" id="GO:0016747">
    <property type="term" value="F:acyltransferase activity, transferring groups other than amino-acyl groups"/>
    <property type="evidence" value="ECO:0007669"/>
    <property type="project" value="InterPro"/>
</dbReference>
<keyword evidence="2" id="KW-0808">Transferase</keyword>
<dbReference type="Gene3D" id="3.40.630.30">
    <property type="match status" value="1"/>
</dbReference>
<dbReference type="SUPFAM" id="SSF55729">
    <property type="entry name" value="Acyl-CoA N-acyltransferases (Nat)"/>
    <property type="match status" value="1"/>
</dbReference>
<proteinExistence type="predicted"/>
<protein>
    <submittedName>
        <fullName evidence="2">GNAT family N-acetyltransferase</fullName>
    </submittedName>
</protein>
<dbReference type="Pfam" id="PF13302">
    <property type="entry name" value="Acetyltransf_3"/>
    <property type="match status" value="1"/>
</dbReference>
<reference evidence="2 3" key="2">
    <citation type="submission" date="2019-09" db="EMBL/GenBank/DDBJ databases">
        <authorList>
            <person name="Jin C."/>
        </authorList>
    </citation>
    <scope>NUCLEOTIDE SEQUENCE [LARGE SCALE GENOMIC DNA]</scope>
    <source>
        <strain evidence="2 3">AN110305</strain>
    </source>
</reference>
<evidence type="ECO:0000313" key="2">
    <source>
        <dbReference type="EMBL" id="KAA2259462.1"/>
    </source>
</evidence>
<sequence length="187" mass="20474">MTDSTSGNTEPDEVRTARLLLRRVRADDLAAALEIHTDPENYRYEPNGAPSATEARGLLTSWLAHWAEHGFGYWAIELPGTGEVIGFGGVRLSVSEDDGTEQLNLYYRFRPAAWGNGYAPEMAAAAIEWADRCVPGRPITIIANVENTPSNRVAEKLGFVVVGKLDDGRGPAAWVHRRQDAVLSANR</sequence>
<comment type="caution">
    <text evidence="2">The sequence shown here is derived from an EMBL/GenBank/DDBJ whole genome shotgun (WGS) entry which is preliminary data.</text>
</comment>
<feature type="domain" description="N-acetyltransferase" evidence="1">
    <location>
        <begin position="19"/>
        <end position="180"/>
    </location>
</feature>
<accession>A0A5B2X9C8</accession>
<dbReference type="PROSITE" id="PS51186">
    <property type="entry name" value="GNAT"/>
    <property type="match status" value="1"/>
</dbReference>
<dbReference type="InterPro" id="IPR000182">
    <property type="entry name" value="GNAT_dom"/>
</dbReference>
<dbReference type="EMBL" id="VUOB01000038">
    <property type="protein sequence ID" value="KAA2259462.1"/>
    <property type="molecule type" value="Genomic_DNA"/>
</dbReference>
<dbReference type="InterPro" id="IPR016181">
    <property type="entry name" value="Acyl_CoA_acyltransferase"/>
</dbReference>
<dbReference type="AlphaFoldDB" id="A0A5B2X9C8"/>
<reference evidence="2 3" key="1">
    <citation type="submission" date="2019-09" db="EMBL/GenBank/DDBJ databases">
        <title>Goodfellowia gen. nov., a new genus of the Pseudonocardineae related to Actinoalloteichus, containing Goodfellowia coeruleoviolacea gen. nov., comb. nov. gen. nov., comb. nov.</title>
        <authorList>
            <person name="Labeda D."/>
        </authorList>
    </citation>
    <scope>NUCLEOTIDE SEQUENCE [LARGE SCALE GENOMIC DNA]</scope>
    <source>
        <strain evidence="2 3">AN110305</strain>
    </source>
</reference>
<evidence type="ECO:0000259" key="1">
    <source>
        <dbReference type="PROSITE" id="PS51186"/>
    </source>
</evidence>
<dbReference type="PANTHER" id="PTHR43792:SF1">
    <property type="entry name" value="N-ACETYLTRANSFERASE DOMAIN-CONTAINING PROTEIN"/>
    <property type="match status" value="1"/>
</dbReference>
<dbReference type="RefSeq" id="WP_149851376.1">
    <property type="nucleotide sequence ID" value="NZ_VUOB01000038.1"/>
</dbReference>
<organism evidence="2 3">
    <name type="scientific">Solihabitans fulvus</name>
    <dbReference type="NCBI Taxonomy" id="1892852"/>
    <lineage>
        <taxon>Bacteria</taxon>
        <taxon>Bacillati</taxon>
        <taxon>Actinomycetota</taxon>
        <taxon>Actinomycetes</taxon>
        <taxon>Pseudonocardiales</taxon>
        <taxon>Pseudonocardiaceae</taxon>
        <taxon>Solihabitans</taxon>
    </lineage>
</organism>